<dbReference type="InterPro" id="IPR001005">
    <property type="entry name" value="SANT/Myb"/>
</dbReference>
<name>A0A2S4MDF4_9BURK</name>
<protein>
    <recommendedName>
        <fullName evidence="3">Myb-like domain-containing protein</fullName>
    </recommendedName>
</protein>
<gene>
    <name evidence="1" type="ORF">B0G62_10473</name>
</gene>
<organism evidence="1 2">
    <name type="scientific">Paraburkholderia eburnea</name>
    <dbReference type="NCBI Taxonomy" id="1189126"/>
    <lineage>
        <taxon>Bacteria</taxon>
        <taxon>Pseudomonadati</taxon>
        <taxon>Pseudomonadota</taxon>
        <taxon>Betaproteobacteria</taxon>
        <taxon>Burkholderiales</taxon>
        <taxon>Burkholderiaceae</taxon>
        <taxon>Paraburkholderia</taxon>
    </lineage>
</organism>
<evidence type="ECO:0000313" key="1">
    <source>
        <dbReference type="EMBL" id="POR52776.1"/>
    </source>
</evidence>
<dbReference type="CDD" id="cd00167">
    <property type="entry name" value="SANT"/>
    <property type="match status" value="1"/>
</dbReference>
<keyword evidence="2" id="KW-1185">Reference proteome</keyword>
<dbReference type="SUPFAM" id="SSF46689">
    <property type="entry name" value="Homeodomain-like"/>
    <property type="match status" value="1"/>
</dbReference>
<dbReference type="Proteomes" id="UP000237381">
    <property type="component" value="Unassembled WGS sequence"/>
</dbReference>
<evidence type="ECO:0000313" key="2">
    <source>
        <dbReference type="Proteomes" id="UP000237381"/>
    </source>
</evidence>
<dbReference type="EMBL" id="PQGA01000004">
    <property type="protein sequence ID" value="POR52776.1"/>
    <property type="molecule type" value="Genomic_DNA"/>
</dbReference>
<proteinExistence type="predicted"/>
<reference evidence="1 2" key="1">
    <citation type="submission" date="2018-01" db="EMBL/GenBank/DDBJ databases">
        <title>Genomic Encyclopedia of Type Strains, Phase III (KMG-III): the genomes of soil and plant-associated and newly described type strains.</title>
        <authorList>
            <person name="Whitman W."/>
        </authorList>
    </citation>
    <scope>NUCLEOTIDE SEQUENCE [LARGE SCALE GENOMIC DNA]</scope>
    <source>
        <strain evidence="1 2">JCM 18070</strain>
    </source>
</reference>
<dbReference type="InterPro" id="IPR009057">
    <property type="entry name" value="Homeodomain-like_sf"/>
</dbReference>
<sequence>MNRRWSPEEDARLVEFHASTLSTEEIARQFEGRTVPAVQSRMKKLKLGVRTIARAKWTPEEYEILTRIWFEEGTMKVLIAKNLPHRSWRTTLEHGLSIGFRPRGAHARRHSYSWATEELDRVLAAEPNLAVSEIVARCKASRVRVTTLLSNGRGKYFRSGWRNGRKTPLWSLGPGPDVQPPAAATPTEICRRARQRKRVRMGRIDPFATLVQQVAA</sequence>
<evidence type="ECO:0008006" key="3">
    <source>
        <dbReference type="Google" id="ProtNLM"/>
    </source>
</evidence>
<accession>A0A2S4MDF4</accession>
<comment type="caution">
    <text evidence="1">The sequence shown here is derived from an EMBL/GenBank/DDBJ whole genome shotgun (WGS) entry which is preliminary data.</text>
</comment>
<dbReference type="AlphaFoldDB" id="A0A2S4MDF4"/>